<protein>
    <recommendedName>
        <fullName evidence="1">CinA C-terminal domain-containing protein</fullName>
    </recommendedName>
</protein>
<keyword evidence="3" id="KW-1185">Reference proteome</keyword>
<evidence type="ECO:0000313" key="3">
    <source>
        <dbReference type="Proteomes" id="UP001314181"/>
    </source>
</evidence>
<gene>
    <name evidence="2" type="ORF">CAXC1_260026</name>
</gene>
<evidence type="ECO:0000313" key="2">
    <source>
        <dbReference type="EMBL" id="CAK8162930.1"/>
    </source>
</evidence>
<accession>A0ABP0EXB7</accession>
<dbReference type="SUPFAM" id="SSF142433">
    <property type="entry name" value="CinA-like"/>
    <property type="match status" value="1"/>
</dbReference>
<dbReference type="RefSeq" id="WP_338363939.1">
    <property type="nucleotide sequence ID" value="NZ_CAWVOK010000018.1"/>
</dbReference>
<name>A0ABP0EXB7_9RICK</name>
<proteinExistence type="predicted"/>
<dbReference type="Gene3D" id="3.90.950.20">
    <property type="entry name" value="CinA-like"/>
    <property type="match status" value="1"/>
</dbReference>
<feature type="domain" description="CinA C-terminal" evidence="1">
    <location>
        <begin position="17"/>
        <end position="170"/>
    </location>
</feature>
<dbReference type="InterPro" id="IPR008136">
    <property type="entry name" value="CinA_C"/>
</dbReference>
<reference evidence="2 3" key="1">
    <citation type="submission" date="2024-01" db="EMBL/GenBank/DDBJ databases">
        <authorList>
            <person name="Kunselman E."/>
        </authorList>
    </citation>
    <scope>NUCLEOTIDE SEQUENCE [LARGE SCALE GENOMIC DNA]</scope>
    <source>
        <strain evidence="2">2 abalone samples</strain>
    </source>
</reference>
<dbReference type="Proteomes" id="UP001314181">
    <property type="component" value="Unassembled WGS sequence"/>
</dbReference>
<dbReference type="EMBL" id="CAWVOK010000018">
    <property type="protein sequence ID" value="CAK8162930.1"/>
    <property type="molecule type" value="Genomic_DNA"/>
</dbReference>
<dbReference type="NCBIfam" id="TIGR00199">
    <property type="entry name" value="PncC_domain"/>
    <property type="match status" value="1"/>
</dbReference>
<dbReference type="Pfam" id="PF02464">
    <property type="entry name" value="CinA"/>
    <property type="match status" value="1"/>
</dbReference>
<comment type="caution">
    <text evidence="2">The sequence shown here is derived from an EMBL/GenBank/DDBJ whole genome shotgun (WGS) entry which is preliminary data.</text>
</comment>
<sequence length="176" mass="18649">MICHPSSVNSIDSKIIKIKDLANEKNIKIISIESCTGGLLAASLTSIAGSSGFFEGAIVAYATDLKINLLDIDKDLIANHGVVSEHVALAMSLNAINKFGKLKNSIAIATTGITGPDKVEGKDIGLAYIACTCKINNEFQNNIVSNIFLGNDRATIRMHIVLCALDMLIASLSSEN</sequence>
<organism evidence="2 3">
    <name type="scientific">Candidatus Xenohaliotis californiensis</name>
    <dbReference type="NCBI Taxonomy" id="84677"/>
    <lineage>
        <taxon>Bacteria</taxon>
        <taxon>Pseudomonadati</taxon>
        <taxon>Pseudomonadota</taxon>
        <taxon>Alphaproteobacteria</taxon>
        <taxon>Rickettsiales</taxon>
        <taxon>Anaplasmataceae</taxon>
        <taxon>Candidatus Xenohaliotis</taxon>
    </lineage>
</organism>
<evidence type="ECO:0000259" key="1">
    <source>
        <dbReference type="Pfam" id="PF02464"/>
    </source>
</evidence>
<dbReference type="InterPro" id="IPR036653">
    <property type="entry name" value="CinA-like_C"/>
</dbReference>